<dbReference type="PROSITE" id="PS50887">
    <property type="entry name" value="GGDEF"/>
    <property type="match status" value="1"/>
</dbReference>
<dbReference type="CDD" id="cd01949">
    <property type="entry name" value="GGDEF"/>
    <property type="match status" value="1"/>
</dbReference>
<dbReference type="InterPro" id="IPR029787">
    <property type="entry name" value="Nucleotide_cyclase"/>
</dbReference>
<evidence type="ECO:0000313" key="6">
    <source>
        <dbReference type="Proteomes" id="UP000198641"/>
    </source>
</evidence>
<dbReference type="SMART" id="SM00052">
    <property type="entry name" value="EAL"/>
    <property type="match status" value="1"/>
</dbReference>
<dbReference type="EMBL" id="FNCI01000006">
    <property type="protein sequence ID" value="SDG20195.1"/>
    <property type="molecule type" value="Genomic_DNA"/>
</dbReference>
<dbReference type="Gene3D" id="3.20.20.450">
    <property type="entry name" value="EAL domain"/>
    <property type="match status" value="1"/>
</dbReference>
<dbReference type="InterPro" id="IPR000014">
    <property type="entry name" value="PAS"/>
</dbReference>
<dbReference type="InterPro" id="IPR013767">
    <property type="entry name" value="PAS_fold"/>
</dbReference>
<dbReference type="Gene3D" id="3.30.70.270">
    <property type="match status" value="1"/>
</dbReference>
<dbReference type="NCBIfam" id="TIGR00229">
    <property type="entry name" value="sensory_box"/>
    <property type="match status" value="1"/>
</dbReference>
<evidence type="ECO:0000259" key="3">
    <source>
        <dbReference type="PROSITE" id="PS50883"/>
    </source>
</evidence>
<dbReference type="InterPro" id="IPR000160">
    <property type="entry name" value="GGDEF_dom"/>
</dbReference>
<feature type="domain" description="PAC" evidence="2">
    <location>
        <begin position="467"/>
        <end position="520"/>
    </location>
</feature>
<dbReference type="InterPro" id="IPR052155">
    <property type="entry name" value="Biofilm_reg_signaling"/>
</dbReference>
<reference evidence="5 6" key="1">
    <citation type="submission" date="2016-10" db="EMBL/GenBank/DDBJ databases">
        <authorList>
            <person name="de Groot N.N."/>
        </authorList>
    </citation>
    <scope>NUCLEOTIDE SEQUENCE [LARGE SCALE GENOMIC DNA]</scope>
    <source>
        <strain evidence="5 6">BH539</strain>
    </source>
</reference>
<feature type="domain" description="GGDEF" evidence="4">
    <location>
        <begin position="548"/>
        <end position="682"/>
    </location>
</feature>
<keyword evidence="6" id="KW-1185">Reference proteome</keyword>
<dbReference type="Gene3D" id="3.30.450.20">
    <property type="entry name" value="PAS domain"/>
    <property type="match status" value="1"/>
</dbReference>
<dbReference type="PROSITE" id="PS50113">
    <property type="entry name" value="PAC"/>
    <property type="match status" value="1"/>
</dbReference>
<dbReference type="NCBIfam" id="TIGR00254">
    <property type="entry name" value="GGDEF"/>
    <property type="match status" value="1"/>
</dbReference>
<sequence>MDSLKKIRPKLGLTWRVIALTSLLLLGLTTAFTFVSRDNLLRQFNDSRNDQVQRQAREIRQALNHSMDSLRQIAALNASLTSGLGNALKQADRATIASSFNNKWPTLQLEAGIDELVILDETGQQLVKWGYSQAGHNLPFAEWGKNVIASDMPFTTLRCFADCRQYAVAPILVDGKSHGAVLISRSLADVTRQAHEVSGSDVALLITGQYAQDQLDITRSVSAWHGKLATLTNQENTLPLIHQAAYLFTLEELQNKPARLKHSNKYIEISTIKISRNNKQGETGHFILISDITSQIYAINRDTGTILATGLIGWLAAEVMLLVILWKPMARVRRLSSVLPALAEGGFAKAKQMIPMPKRRLLDEIDLLDATALDLACQLETLEGEVKSRGELLNARLEELARERDFIENLLDTAHVLILTQDNQGKISLVNQYCQDIFGQPYDIILGQRFEALFHKPSDSRFETSDHQAEERLLRGKDEEQRTIVWYHARLSDSNDPSMHTISVGIDITDRKAAESRLAWLASRDSLTGLYNRRAFQERIEEVFEKEEAGAVLFMDLDQFKDVNELSGHPAGDKLLQLVARNIENVIGERGFIARLGGDEFSVLLENASENEAVEIAQNIENNLDETSLLLHDGRLHRASVSIGIACYPLHGPTPAELMANADVAMYKAKESSLKRWHMLSTIDEAKNELQKRVYWIERIRHALQNNEFELMTQPIIKLSDGSVKHYEILLRLRGDGGELISPGTFIPIAEQSGQIIQIDRWVLHHSLILLKEIQEDGVSLSVNLSGQSLHEPGINSFLSEELKRSGANPNQLILEVTETAAVTDFSTANNVLLRMRNLGCQTALDDFGVGFSSLHYLGQLPMDFIKIDGSFIKDLSSNYKNQLIVKAVTEIAKGFGKAVIAEFVDSTETANILKEYGVTFGQGYFLGEPKEISDTKTRHKNHE</sequence>
<dbReference type="CDD" id="cd01948">
    <property type="entry name" value="EAL"/>
    <property type="match status" value="1"/>
</dbReference>
<evidence type="ECO:0000259" key="4">
    <source>
        <dbReference type="PROSITE" id="PS50887"/>
    </source>
</evidence>
<dbReference type="InterPro" id="IPR043128">
    <property type="entry name" value="Rev_trsase/Diguanyl_cyclase"/>
</dbReference>
<dbReference type="SMART" id="SM00267">
    <property type="entry name" value="GGDEF"/>
    <property type="match status" value="1"/>
</dbReference>
<dbReference type="SMART" id="SM00091">
    <property type="entry name" value="PAS"/>
    <property type="match status" value="1"/>
</dbReference>
<feature type="domain" description="EAL" evidence="3">
    <location>
        <begin position="693"/>
        <end position="944"/>
    </location>
</feature>
<name>A0A1G7SAX0_9GAMM</name>
<dbReference type="InterPro" id="IPR001633">
    <property type="entry name" value="EAL_dom"/>
</dbReference>
<dbReference type="PANTHER" id="PTHR44757:SF4">
    <property type="entry name" value="DIGUANYLATE CYCLASE DGCE-RELATED"/>
    <property type="match status" value="1"/>
</dbReference>
<dbReference type="SUPFAM" id="SSF55785">
    <property type="entry name" value="PYP-like sensor domain (PAS domain)"/>
    <property type="match status" value="1"/>
</dbReference>
<feature type="domain" description="PAS" evidence="1">
    <location>
        <begin position="403"/>
        <end position="477"/>
    </location>
</feature>
<dbReference type="SUPFAM" id="SSF141868">
    <property type="entry name" value="EAL domain-like"/>
    <property type="match status" value="1"/>
</dbReference>
<evidence type="ECO:0000259" key="2">
    <source>
        <dbReference type="PROSITE" id="PS50113"/>
    </source>
</evidence>
<proteinExistence type="predicted"/>
<dbReference type="RefSeq" id="WP_092525560.1">
    <property type="nucleotide sequence ID" value="NZ_FNCI01000006.1"/>
</dbReference>
<dbReference type="Pfam" id="PF00989">
    <property type="entry name" value="PAS"/>
    <property type="match status" value="1"/>
</dbReference>
<dbReference type="PROSITE" id="PS50883">
    <property type="entry name" value="EAL"/>
    <property type="match status" value="1"/>
</dbReference>
<protein>
    <submittedName>
        <fullName evidence="5">PAS domain S-box-containing protein/diguanylate cyclase (GGDEF) domain-containing protein</fullName>
    </submittedName>
</protein>
<dbReference type="InterPro" id="IPR035965">
    <property type="entry name" value="PAS-like_dom_sf"/>
</dbReference>
<dbReference type="SUPFAM" id="SSF55073">
    <property type="entry name" value="Nucleotide cyclase"/>
    <property type="match status" value="1"/>
</dbReference>
<dbReference type="CDD" id="cd00130">
    <property type="entry name" value="PAS"/>
    <property type="match status" value="1"/>
</dbReference>
<dbReference type="Pfam" id="PF14827">
    <property type="entry name" value="dCache_3"/>
    <property type="match status" value="1"/>
</dbReference>
<dbReference type="AlphaFoldDB" id="A0A1G7SAX0"/>
<dbReference type="InterPro" id="IPR035919">
    <property type="entry name" value="EAL_sf"/>
</dbReference>
<dbReference type="GO" id="GO:0006355">
    <property type="term" value="P:regulation of DNA-templated transcription"/>
    <property type="evidence" value="ECO:0007669"/>
    <property type="project" value="InterPro"/>
</dbReference>
<dbReference type="PANTHER" id="PTHR44757">
    <property type="entry name" value="DIGUANYLATE CYCLASE DGCP"/>
    <property type="match status" value="1"/>
</dbReference>
<gene>
    <name evidence="5" type="ORF">SAMN05216571_10661</name>
</gene>
<dbReference type="PROSITE" id="PS50112">
    <property type="entry name" value="PAS"/>
    <property type="match status" value="1"/>
</dbReference>
<evidence type="ECO:0000313" key="5">
    <source>
        <dbReference type="EMBL" id="SDG20195.1"/>
    </source>
</evidence>
<evidence type="ECO:0000259" key="1">
    <source>
        <dbReference type="PROSITE" id="PS50112"/>
    </source>
</evidence>
<dbReference type="Pfam" id="PF00990">
    <property type="entry name" value="GGDEF"/>
    <property type="match status" value="1"/>
</dbReference>
<organism evidence="5 6">
    <name type="scientific">Onishia taeanensis</name>
    <dbReference type="NCBI Taxonomy" id="284577"/>
    <lineage>
        <taxon>Bacteria</taxon>
        <taxon>Pseudomonadati</taxon>
        <taxon>Pseudomonadota</taxon>
        <taxon>Gammaproteobacteria</taxon>
        <taxon>Oceanospirillales</taxon>
        <taxon>Halomonadaceae</taxon>
        <taxon>Onishia</taxon>
    </lineage>
</organism>
<dbReference type="STRING" id="284577.SAMN05216571_10661"/>
<dbReference type="InterPro" id="IPR000700">
    <property type="entry name" value="PAS-assoc_C"/>
</dbReference>
<dbReference type="InterPro" id="IPR029150">
    <property type="entry name" value="dCache_3"/>
</dbReference>
<dbReference type="Pfam" id="PF00563">
    <property type="entry name" value="EAL"/>
    <property type="match status" value="1"/>
</dbReference>
<dbReference type="Proteomes" id="UP000198641">
    <property type="component" value="Unassembled WGS sequence"/>
</dbReference>
<dbReference type="OrthoDB" id="9787514at2"/>
<accession>A0A1G7SAX0</accession>